<keyword evidence="2 5" id="KW-0963">Cytoplasm</keyword>
<evidence type="ECO:0000256" key="3">
    <source>
        <dbReference type="ARBA" id="ARBA00022596"/>
    </source>
</evidence>
<evidence type="ECO:0000313" key="8">
    <source>
        <dbReference type="EMBL" id="WOJ95907.1"/>
    </source>
</evidence>
<comment type="function">
    <text evidence="5">Involved in urease metallocenter assembly. Binds nickel. Probably functions as a nickel donor during metallocenter assembly.</text>
</comment>
<evidence type="ECO:0000256" key="5">
    <source>
        <dbReference type="HAMAP-Rule" id="MF_00822"/>
    </source>
</evidence>
<proteinExistence type="inferred from homology"/>
<organism evidence="8 9">
    <name type="scientific">Congregibacter brevis</name>
    <dbReference type="NCBI Taxonomy" id="3081201"/>
    <lineage>
        <taxon>Bacteria</taxon>
        <taxon>Pseudomonadati</taxon>
        <taxon>Pseudomonadota</taxon>
        <taxon>Gammaproteobacteria</taxon>
        <taxon>Cellvibrionales</taxon>
        <taxon>Halieaceae</taxon>
        <taxon>Congregibacter</taxon>
    </lineage>
</organism>
<evidence type="ECO:0000256" key="2">
    <source>
        <dbReference type="ARBA" id="ARBA00022490"/>
    </source>
</evidence>
<dbReference type="InterPro" id="IPR012406">
    <property type="entry name" value="UreE"/>
</dbReference>
<dbReference type="InterPro" id="IPR007864">
    <property type="entry name" value="UreE_C_dom"/>
</dbReference>
<evidence type="ECO:0000259" key="7">
    <source>
        <dbReference type="SMART" id="SM00988"/>
    </source>
</evidence>
<dbReference type="Pfam" id="PF05194">
    <property type="entry name" value="UreE_C"/>
    <property type="match status" value="1"/>
</dbReference>
<comment type="similarity">
    <text evidence="5">Belongs to the UreE family.</text>
</comment>
<feature type="domain" description="UreE urease accessory N-terminal" evidence="7">
    <location>
        <begin position="5"/>
        <end position="69"/>
    </location>
</feature>
<comment type="subcellular location">
    <subcellularLocation>
        <location evidence="1 5">Cytoplasm</location>
    </subcellularLocation>
</comment>
<gene>
    <name evidence="5 8" type="primary">ureE</name>
    <name evidence="8" type="ORF">R0137_11705</name>
</gene>
<dbReference type="Proteomes" id="UP001626549">
    <property type="component" value="Chromosome"/>
</dbReference>
<dbReference type="NCBIfam" id="NF009751">
    <property type="entry name" value="PRK13261.1-1"/>
    <property type="match status" value="1"/>
</dbReference>
<evidence type="ECO:0000313" key="9">
    <source>
        <dbReference type="Proteomes" id="UP001626549"/>
    </source>
</evidence>
<dbReference type="Gene3D" id="3.30.70.790">
    <property type="entry name" value="UreE, C-terminal domain"/>
    <property type="match status" value="1"/>
</dbReference>
<dbReference type="RefSeq" id="WP_407326599.1">
    <property type="nucleotide sequence ID" value="NZ_CP136865.1"/>
</dbReference>
<protein>
    <recommendedName>
        <fullName evidence="5">Urease accessory protein UreE</fullName>
    </recommendedName>
</protein>
<dbReference type="Gene3D" id="2.60.260.20">
    <property type="entry name" value="Urease metallochaperone UreE, N-terminal domain"/>
    <property type="match status" value="1"/>
</dbReference>
<dbReference type="EMBL" id="CP136865">
    <property type="protein sequence ID" value="WOJ95907.1"/>
    <property type="molecule type" value="Genomic_DNA"/>
</dbReference>
<dbReference type="PIRSF" id="PIRSF036402">
    <property type="entry name" value="Ureas_acces_UreE"/>
    <property type="match status" value="1"/>
</dbReference>
<dbReference type="InterPro" id="IPR036118">
    <property type="entry name" value="UreE_N_sf"/>
</dbReference>
<dbReference type="HAMAP" id="MF_00822">
    <property type="entry name" value="UreE"/>
    <property type="match status" value="1"/>
</dbReference>
<name>A0ABZ0I8Q4_9GAMM</name>
<sequence>MDEMMLEAYHHATAFDGTWQDEVHLVFSEREKSRYRTTTERGQELGWFLPRGIVLGDGDALVCDNKEIILIRAASESLTEAYTDNGHLLLRAAYHLGNRHVSLQILPGALRFPRDHVLEEMLKGLGLEVRAVDDSFTPESGAYAGVTHSHEADHEHKHGHAHSHSHG</sequence>
<feature type="compositionally biased region" description="Basic residues" evidence="6">
    <location>
        <begin position="157"/>
        <end position="167"/>
    </location>
</feature>
<dbReference type="Pfam" id="PF02814">
    <property type="entry name" value="UreE_N"/>
    <property type="match status" value="1"/>
</dbReference>
<dbReference type="SUPFAM" id="SSF69287">
    <property type="entry name" value="Urease metallochaperone UreE, N-terminal domain"/>
    <property type="match status" value="1"/>
</dbReference>
<dbReference type="SUPFAM" id="SSF69737">
    <property type="entry name" value="Urease metallochaperone UreE, C-terminal domain"/>
    <property type="match status" value="1"/>
</dbReference>
<keyword evidence="3 5" id="KW-0533">Nickel</keyword>
<keyword evidence="9" id="KW-1185">Reference proteome</keyword>
<keyword evidence="4 5" id="KW-0143">Chaperone</keyword>
<dbReference type="SMART" id="SM00988">
    <property type="entry name" value="UreE_N"/>
    <property type="match status" value="1"/>
</dbReference>
<evidence type="ECO:0000256" key="4">
    <source>
        <dbReference type="ARBA" id="ARBA00023186"/>
    </source>
</evidence>
<feature type="region of interest" description="Disordered" evidence="6">
    <location>
        <begin position="140"/>
        <end position="167"/>
    </location>
</feature>
<accession>A0ABZ0I8Q4</accession>
<dbReference type="CDD" id="cd00571">
    <property type="entry name" value="UreE"/>
    <property type="match status" value="1"/>
</dbReference>
<evidence type="ECO:0000256" key="6">
    <source>
        <dbReference type="SAM" id="MobiDB-lite"/>
    </source>
</evidence>
<dbReference type="InterPro" id="IPR004029">
    <property type="entry name" value="UreE_N"/>
</dbReference>
<reference evidence="8 9" key="1">
    <citation type="submission" date="2023-10" db="EMBL/GenBank/DDBJ databases">
        <title>Two novel species belonging to the OM43/NOR5 clade.</title>
        <authorList>
            <person name="Park M."/>
        </authorList>
    </citation>
    <scope>NUCLEOTIDE SEQUENCE [LARGE SCALE GENOMIC DNA]</scope>
    <source>
        <strain evidence="8 9">IMCC45268</strain>
    </source>
</reference>
<evidence type="ECO:0000256" key="1">
    <source>
        <dbReference type="ARBA" id="ARBA00004496"/>
    </source>
</evidence>